<dbReference type="PANTHER" id="PTHR40072">
    <property type="entry name" value="MOLYBDOPTERIN-GUANINE DINUCLEOTIDE BIOSYNTHESIS ADAPTER PROTEIN-RELATED"/>
    <property type="match status" value="1"/>
</dbReference>
<protein>
    <submittedName>
        <fullName evidence="2">Molybdopterin-guanine dinucleotide biosynthesis protein B</fullName>
    </submittedName>
</protein>
<name>A0ABY8BQR7_AFICR</name>
<keyword evidence="3" id="KW-1185">Reference proteome</keyword>
<dbReference type="Gene3D" id="3.40.50.300">
    <property type="entry name" value="P-loop containing nucleotide triphosphate hydrolases"/>
    <property type="match status" value="1"/>
</dbReference>
<evidence type="ECO:0000259" key="1">
    <source>
        <dbReference type="Pfam" id="PF03205"/>
    </source>
</evidence>
<dbReference type="Pfam" id="PF03205">
    <property type="entry name" value="MobB"/>
    <property type="match status" value="1"/>
</dbReference>
<evidence type="ECO:0000313" key="3">
    <source>
        <dbReference type="Proteomes" id="UP001213907"/>
    </source>
</evidence>
<sequence length="177" mass="19563">MENVMRVIGLAGWSGAGKTTLLSRLVPHLIGEGARVSVIKHAHHEFDLDKPGKDSWVHRQAGATQVMISSTKRWALLNELRGDPEPSLFELLAKMASVDYVIIEGFKAQGHRKIEIYRAENAKPLMFPNDPNIIAVAADTRVESGLPMFDLDDIPAIADFVKAHAENRNELFARVTG</sequence>
<dbReference type="EMBL" id="CP113162">
    <property type="protein sequence ID" value="WEF50642.1"/>
    <property type="molecule type" value="Genomic_DNA"/>
</dbReference>
<reference evidence="2 3" key="1">
    <citation type="submission" date="2022-11" db="EMBL/GenBank/DDBJ databases">
        <authorList>
            <person name="Siebert D."/>
            <person name="Busche T."/>
            <person name="Saydam E."/>
            <person name="Kalinowski J."/>
            <person name="Ruckert C."/>
            <person name="Blombach B."/>
        </authorList>
    </citation>
    <scope>NUCLEOTIDE SEQUENCE [LARGE SCALE GENOMIC DNA]</scope>
    <source>
        <strain evidence="2 3">DSM 1083</strain>
    </source>
</reference>
<dbReference type="CDD" id="cd03116">
    <property type="entry name" value="MobB"/>
    <property type="match status" value="1"/>
</dbReference>
<proteinExistence type="predicted"/>
<dbReference type="NCBIfam" id="TIGR00176">
    <property type="entry name" value="mobB"/>
    <property type="match status" value="1"/>
</dbReference>
<dbReference type="InterPro" id="IPR052539">
    <property type="entry name" value="MGD_biosynthesis_adapter"/>
</dbReference>
<dbReference type="SUPFAM" id="SSF52540">
    <property type="entry name" value="P-loop containing nucleoside triphosphate hydrolases"/>
    <property type="match status" value="1"/>
</dbReference>
<dbReference type="InterPro" id="IPR004435">
    <property type="entry name" value="MobB_dom"/>
</dbReference>
<gene>
    <name evidence="2" type="primary">mobB</name>
    <name evidence="2" type="ORF">AFIC_002188</name>
</gene>
<dbReference type="Proteomes" id="UP001213907">
    <property type="component" value="Chromosome"/>
</dbReference>
<feature type="domain" description="Molybdopterin-guanine dinucleotide biosynthesis protein B (MobB)" evidence="1">
    <location>
        <begin position="7"/>
        <end position="139"/>
    </location>
</feature>
<evidence type="ECO:0000313" key="2">
    <source>
        <dbReference type="EMBL" id="WEF50642.1"/>
    </source>
</evidence>
<organism evidence="2 3">
    <name type="scientific">Afipia carboxydohydrogena</name>
    <name type="common">Pseudomonas carboxydohydrogena</name>
    <dbReference type="NCBI Taxonomy" id="290"/>
    <lineage>
        <taxon>Bacteria</taxon>
        <taxon>Pseudomonadati</taxon>
        <taxon>Pseudomonadota</taxon>
        <taxon>Alphaproteobacteria</taxon>
        <taxon>Hyphomicrobiales</taxon>
        <taxon>Nitrobacteraceae</taxon>
        <taxon>Afipia</taxon>
    </lineage>
</organism>
<dbReference type="PANTHER" id="PTHR40072:SF1">
    <property type="entry name" value="MOLYBDOPTERIN-GUANINE DINUCLEOTIDE BIOSYNTHESIS ADAPTER PROTEIN"/>
    <property type="match status" value="1"/>
</dbReference>
<accession>A0ABY8BQR7</accession>
<dbReference type="InterPro" id="IPR027417">
    <property type="entry name" value="P-loop_NTPase"/>
</dbReference>